<comment type="caution">
    <text evidence="2">The sequence shown here is derived from an EMBL/GenBank/DDBJ whole genome shotgun (WGS) entry which is preliminary data.</text>
</comment>
<evidence type="ECO:0000313" key="2">
    <source>
        <dbReference type="EMBL" id="RVW93605.1"/>
    </source>
</evidence>
<organism evidence="2 3">
    <name type="scientific">Vitis vinifera</name>
    <name type="common">Grape</name>
    <dbReference type="NCBI Taxonomy" id="29760"/>
    <lineage>
        <taxon>Eukaryota</taxon>
        <taxon>Viridiplantae</taxon>
        <taxon>Streptophyta</taxon>
        <taxon>Embryophyta</taxon>
        <taxon>Tracheophyta</taxon>
        <taxon>Spermatophyta</taxon>
        <taxon>Magnoliopsida</taxon>
        <taxon>eudicotyledons</taxon>
        <taxon>Gunneridae</taxon>
        <taxon>Pentapetalae</taxon>
        <taxon>rosids</taxon>
        <taxon>Vitales</taxon>
        <taxon>Vitaceae</taxon>
        <taxon>Viteae</taxon>
        <taxon>Vitis</taxon>
    </lineage>
</organism>
<accession>A0A438IA58</accession>
<feature type="compositionally biased region" description="Basic and acidic residues" evidence="1">
    <location>
        <begin position="60"/>
        <end position="70"/>
    </location>
</feature>
<dbReference type="EMBL" id="QGNW01000128">
    <property type="protein sequence ID" value="RVW93605.1"/>
    <property type="molecule type" value="Genomic_DNA"/>
</dbReference>
<proteinExistence type="predicted"/>
<protein>
    <submittedName>
        <fullName evidence="2">Uncharacterized protein</fullName>
    </submittedName>
</protein>
<reference evidence="2 3" key="1">
    <citation type="journal article" date="2018" name="PLoS Genet.">
        <title>Population sequencing reveals clonal diversity and ancestral inbreeding in the grapevine cultivar Chardonnay.</title>
        <authorList>
            <person name="Roach M.J."/>
            <person name="Johnson D.L."/>
            <person name="Bohlmann J."/>
            <person name="van Vuuren H.J."/>
            <person name="Jones S.J."/>
            <person name="Pretorius I.S."/>
            <person name="Schmidt S.A."/>
            <person name="Borneman A.R."/>
        </authorList>
    </citation>
    <scope>NUCLEOTIDE SEQUENCE [LARGE SCALE GENOMIC DNA]</scope>
    <source>
        <strain evidence="3">cv. Chardonnay</strain>
        <tissue evidence="2">Leaf</tissue>
    </source>
</reference>
<gene>
    <name evidence="2" type="ORF">CK203_028963</name>
</gene>
<evidence type="ECO:0000313" key="3">
    <source>
        <dbReference type="Proteomes" id="UP000288805"/>
    </source>
</evidence>
<feature type="region of interest" description="Disordered" evidence="1">
    <location>
        <begin position="60"/>
        <end position="82"/>
    </location>
</feature>
<dbReference type="AlphaFoldDB" id="A0A438IA58"/>
<name>A0A438IA58_VITVI</name>
<sequence>MHEPNNLNPLEHTSCGGWQLMRWRHRVRVVTDHGVSRMVQIWHEGGGKGVVVGMEKKGLRRKEETKERDMGFMGWGSRERER</sequence>
<dbReference type="Proteomes" id="UP000288805">
    <property type="component" value="Unassembled WGS sequence"/>
</dbReference>
<evidence type="ECO:0000256" key="1">
    <source>
        <dbReference type="SAM" id="MobiDB-lite"/>
    </source>
</evidence>